<dbReference type="Gene3D" id="1.10.45.10">
    <property type="entry name" value="Vanillyl-alcohol Oxidase, Chain A, domain 4"/>
    <property type="match status" value="1"/>
</dbReference>
<reference evidence="7 8" key="1">
    <citation type="submission" date="2016-10" db="EMBL/GenBank/DDBJ databases">
        <authorList>
            <person name="de Groot N.N."/>
        </authorList>
    </citation>
    <scope>NUCLEOTIDE SEQUENCE [LARGE SCALE GENOMIC DNA]</scope>
    <source>
        <strain evidence="7 8">StLB037</strain>
    </source>
</reference>
<dbReference type="Pfam" id="PF02913">
    <property type="entry name" value="FAD-oxidase_C"/>
    <property type="match status" value="1"/>
</dbReference>
<accession>A0A1H0KMG0</accession>
<keyword evidence="3" id="KW-0274">FAD</keyword>
<dbReference type="GO" id="GO:0016491">
    <property type="term" value="F:oxidoreductase activity"/>
    <property type="evidence" value="ECO:0007669"/>
    <property type="project" value="UniProtKB-KW"/>
</dbReference>
<organism evidence="7 8">
    <name type="scientific">Microbacterium testaceum (strain StLB037)</name>
    <dbReference type="NCBI Taxonomy" id="979556"/>
    <lineage>
        <taxon>Bacteria</taxon>
        <taxon>Bacillati</taxon>
        <taxon>Actinomycetota</taxon>
        <taxon>Actinomycetes</taxon>
        <taxon>Micrococcales</taxon>
        <taxon>Microbacteriaceae</taxon>
        <taxon>Microbacterium</taxon>
    </lineage>
</organism>
<comment type="cofactor">
    <cofactor evidence="1">
        <name>FAD</name>
        <dbReference type="ChEBI" id="CHEBI:57692"/>
    </cofactor>
</comment>
<keyword evidence="2" id="KW-0285">Flavoprotein</keyword>
<feature type="compositionally biased region" description="Low complexity" evidence="5">
    <location>
        <begin position="1"/>
        <end position="41"/>
    </location>
</feature>
<gene>
    <name evidence="7" type="ORF">SAMN04487788_0082</name>
</gene>
<feature type="domain" description="FAD-binding PCMH-type" evidence="6">
    <location>
        <begin position="75"/>
        <end position="254"/>
    </location>
</feature>
<dbReference type="SUPFAM" id="SSF56176">
    <property type="entry name" value="FAD-binding/transporter-associated domain-like"/>
    <property type="match status" value="1"/>
</dbReference>
<dbReference type="SUPFAM" id="SSF55103">
    <property type="entry name" value="FAD-linked oxidases, C-terminal domain"/>
    <property type="match status" value="1"/>
</dbReference>
<dbReference type="InterPro" id="IPR016169">
    <property type="entry name" value="FAD-bd_PCMH_sub2"/>
</dbReference>
<evidence type="ECO:0000313" key="7">
    <source>
        <dbReference type="EMBL" id="SDO57118.1"/>
    </source>
</evidence>
<dbReference type="InterPro" id="IPR036318">
    <property type="entry name" value="FAD-bd_PCMH-like_sf"/>
</dbReference>
<evidence type="ECO:0000256" key="2">
    <source>
        <dbReference type="ARBA" id="ARBA00022630"/>
    </source>
</evidence>
<protein>
    <submittedName>
        <fullName evidence="7">Glycolate oxidase</fullName>
    </submittedName>
</protein>
<evidence type="ECO:0000256" key="5">
    <source>
        <dbReference type="SAM" id="MobiDB-lite"/>
    </source>
</evidence>
<evidence type="ECO:0000313" key="8">
    <source>
        <dbReference type="Proteomes" id="UP000186456"/>
    </source>
</evidence>
<feature type="region of interest" description="Disordered" evidence="5">
    <location>
        <begin position="1"/>
        <end position="42"/>
    </location>
</feature>
<dbReference type="InterPro" id="IPR016166">
    <property type="entry name" value="FAD-bd_PCMH"/>
</dbReference>
<dbReference type="Gene3D" id="3.30.70.2740">
    <property type="match status" value="1"/>
</dbReference>
<dbReference type="PANTHER" id="PTHR42934:SF2">
    <property type="entry name" value="GLYCOLATE OXIDASE SUBUNIT GLCD"/>
    <property type="match status" value="1"/>
</dbReference>
<dbReference type="Gene3D" id="3.30.465.10">
    <property type="match status" value="1"/>
</dbReference>
<evidence type="ECO:0000256" key="4">
    <source>
        <dbReference type="ARBA" id="ARBA00023002"/>
    </source>
</evidence>
<sequence length="489" mass="49566">MNESAAGAGPVPGFAGAAGHRPAGAAGAGHDASTASAADTPTDTLGDLRTALGDRLLTDADSLAAYAVDSSRAQPEGLPLAVVRATSTGDVSTALAWAHARGIRVSVRGAGTGLSGGAVAYAGGLVVSLEAMNRIVDIDVDNRLADVEAGVITADLDAAALAHGLFFPPDPASAQLSTIGGNIATNAGGLRCVAHGVTTDVVAALEIVLADGRVMRTGTRTRKNTTGYDLTSLFTGSEGTLGVITAATVRLKPVLPGQPRTFRASFDDIEDAGRAVTAIVSGPAAPEVLELIDARSVEIIEAFHPSGLPSPGAAMLVGQTVGFAALDTAEAIAALCREHGAAETEISDSDSLLEARRLANPALTAQGLRVSCDVGVPVAQLATVFRGIGELAERHGRRIAVVAHAGDGNLHPTVEAGESPKEYAAAELVIDDITRLALSLGGTISGEHGIGSVKRHELPWQQDAVALDVQRAIKAALDPRGILTPDRSI</sequence>
<evidence type="ECO:0000259" key="6">
    <source>
        <dbReference type="PROSITE" id="PS51387"/>
    </source>
</evidence>
<dbReference type="EMBL" id="FNJN01000001">
    <property type="protein sequence ID" value="SDO57118.1"/>
    <property type="molecule type" value="Genomic_DNA"/>
</dbReference>
<evidence type="ECO:0000256" key="1">
    <source>
        <dbReference type="ARBA" id="ARBA00001974"/>
    </source>
</evidence>
<dbReference type="InterPro" id="IPR016171">
    <property type="entry name" value="Vanillyl_alc_oxidase_C-sub2"/>
</dbReference>
<dbReference type="InterPro" id="IPR016164">
    <property type="entry name" value="FAD-linked_Oxase-like_C"/>
</dbReference>
<name>A0A1H0KMG0_MICTS</name>
<dbReference type="GO" id="GO:0071949">
    <property type="term" value="F:FAD binding"/>
    <property type="evidence" value="ECO:0007669"/>
    <property type="project" value="InterPro"/>
</dbReference>
<proteinExistence type="predicted"/>
<dbReference type="InterPro" id="IPR006094">
    <property type="entry name" value="Oxid_FAD_bind_N"/>
</dbReference>
<dbReference type="Pfam" id="PF01565">
    <property type="entry name" value="FAD_binding_4"/>
    <property type="match status" value="1"/>
</dbReference>
<keyword evidence="4" id="KW-0560">Oxidoreductase</keyword>
<dbReference type="RefSeq" id="WP_081349630.1">
    <property type="nucleotide sequence ID" value="NZ_FNJN01000001.1"/>
</dbReference>
<dbReference type="PROSITE" id="PS51387">
    <property type="entry name" value="FAD_PCMH"/>
    <property type="match status" value="1"/>
</dbReference>
<evidence type="ECO:0000256" key="3">
    <source>
        <dbReference type="ARBA" id="ARBA00022827"/>
    </source>
</evidence>
<dbReference type="InterPro" id="IPR051914">
    <property type="entry name" value="FAD-linked_OxidoTrans_Type4"/>
</dbReference>
<dbReference type="InterPro" id="IPR004113">
    <property type="entry name" value="FAD-bd_oxidored_4_C"/>
</dbReference>
<dbReference type="AlphaFoldDB" id="A0A1H0KMG0"/>
<dbReference type="PANTHER" id="PTHR42934">
    <property type="entry name" value="GLYCOLATE OXIDASE SUBUNIT GLCD"/>
    <property type="match status" value="1"/>
</dbReference>
<dbReference type="Proteomes" id="UP000186456">
    <property type="component" value="Unassembled WGS sequence"/>
</dbReference>